<evidence type="ECO:0000313" key="3">
    <source>
        <dbReference type="Proteomes" id="UP000331127"/>
    </source>
</evidence>
<protein>
    <submittedName>
        <fullName evidence="2">Uncharacterized protein</fullName>
    </submittedName>
</protein>
<evidence type="ECO:0000256" key="1">
    <source>
        <dbReference type="SAM" id="Phobius"/>
    </source>
</evidence>
<dbReference type="Proteomes" id="UP000331127">
    <property type="component" value="Unassembled WGS sequence"/>
</dbReference>
<feature type="transmembrane region" description="Helical" evidence="1">
    <location>
        <begin position="50"/>
        <end position="68"/>
    </location>
</feature>
<keyword evidence="1" id="KW-1133">Transmembrane helix</keyword>
<gene>
    <name evidence="2" type="ORF">Amac_071530</name>
</gene>
<accession>A0A5M3WYQ9</accession>
<name>A0A5M3WYQ9_9ACTN</name>
<dbReference type="RefSeq" id="WP_155358797.1">
    <property type="nucleotide sequence ID" value="NZ_BAAAHL010000058.1"/>
</dbReference>
<keyword evidence="3" id="KW-1185">Reference proteome</keyword>
<organism evidence="2 3">
    <name type="scientific">Acrocarpospora macrocephala</name>
    <dbReference type="NCBI Taxonomy" id="150177"/>
    <lineage>
        <taxon>Bacteria</taxon>
        <taxon>Bacillati</taxon>
        <taxon>Actinomycetota</taxon>
        <taxon>Actinomycetes</taxon>
        <taxon>Streptosporangiales</taxon>
        <taxon>Streptosporangiaceae</taxon>
        <taxon>Acrocarpospora</taxon>
    </lineage>
</organism>
<evidence type="ECO:0000313" key="2">
    <source>
        <dbReference type="EMBL" id="GES13556.1"/>
    </source>
</evidence>
<dbReference type="OrthoDB" id="3381141at2"/>
<dbReference type="AlphaFoldDB" id="A0A5M3WYQ9"/>
<keyword evidence="1" id="KW-0472">Membrane</keyword>
<sequence>MNPRTGTQTPDDVVARLRADAHAIPDVRFDTPAVLATARRALRRRRRRQSVVGVVAAGLLALTVAGSVRLPGVGTLTMPGGHQVRTVLGLEDPAAPATARPGFDLGELLGLLDGMVNSGQPSPERMAEEVASLRTHVLPVLEEIRPTWYEEAQCDILEYPRGTFSDDGKCGGRPAEQPFDAVARADLDRILDAVERSGVPTNELMSARYTPDGTVESVGFLRSGGGIEWNFAYLYSPDEQPREWESALGPVTITPIGDTGWWFEKSPND</sequence>
<proteinExistence type="predicted"/>
<keyword evidence="1" id="KW-0812">Transmembrane</keyword>
<dbReference type="EMBL" id="BLAE01000047">
    <property type="protein sequence ID" value="GES13556.1"/>
    <property type="molecule type" value="Genomic_DNA"/>
</dbReference>
<comment type="caution">
    <text evidence="2">The sequence shown here is derived from an EMBL/GenBank/DDBJ whole genome shotgun (WGS) entry which is preliminary data.</text>
</comment>
<reference evidence="2 3" key="1">
    <citation type="submission" date="2019-10" db="EMBL/GenBank/DDBJ databases">
        <title>Whole genome shotgun sequence of Acrocarpospora macrocephala NBRC 16266.</title>
        <authorList>
            <person name="Ichikawa N."/>
            <person name="Kimura A."/>
            <person name="Kitahashi Y."/>
            <person name="Komaki H."/>
            <person name="Oguchi A."/>
        </authorList>
    </citation>
    <scope>NUCLEOTIDE SEQUENCE [LARGE SCALE GENOMIC DNA]</scope>
    <source>
        <strain evidence="2 3">NBRC 16266</strain>
    </source>
</reference>